<dbReference type="Pfam" id="PF00156">
    <property type="entry name" value="Pribosyltran"/>
    <property type="match status" value="1"/>
</dbReference>
<dbReference type="EMBL" id="BAAAFN010000015">
    <property type="protein sequence ID" value="GAA0233051.1"/>
    <property type="molecule type" value="Genomic_DNA"/>
</dbReference>
<dbReference type="Proteomes" id="UP001501176">
    <property type="component" value="Unassembled WGS sequence"/>
</dbReference>
<dbReference type="PANTHER" id="PTHR47505">
    <property type="entry name" value="DNA UTILIZATION PROTEIN YHGH"/>
    <property type="match status" value="1"/>
</dbReference>
<evidence type="ECO:0000259" key="3">
    <source>
        <dbReference type="Pfam" id="PF18912"/>
    </source>
</evidence>
<dbReference type="Gene3D" id="3.40.50.2020">
    <property type="match status" value="1"/>
</dbReference>
<dbReference type="PANTHER" id="PTHR47505:SF1">
    <property type="entry name" value="DNA UTILIZATION PROTEIN YHGH"/>
    <property type="match status" value="1"/>
</dbReference>
<accession>A0ABN0TY05</accession>
<dbReference type="RefSeq" id="WP_343821401.1">
    <property type="nucleotide sequence ID" value="NZ_BAAAFN010000015.1"/>
</dbReference>
<dbReference type="InterPro" id="IPR000836">
    <property type="entry name" value="PRTase_dom"/>
</dbReference>
<evidence type="ECO:0000259" key="2">
    <source>
        <dbReference type="Pfam" id="PF00156"/>
    </source>
</evidence>
<proteinExistence type="inferred from homology"/>
<evidence type="ECO:0000256" key="1">
    <source>
        <dbReference type="ARBA" id="ARBA00008007"/>
    </source>
</evidence>
<dbReference type="Pfam" id="PF18912">
    <property type="entry name" value="DZR_2"/>
    <property type="match status" value="1"/>
</dbReference>
<dbReference type="InterPro" id="IPR044005">
    <property type="entry name" value="DZR_2"/>
</dbReference>
<comment type="caution">
    <text evidence="4">The sequence shown here is derived from an EMBL/GenBank/DDBJ whole genome shotgun (WGS) entry which is preliminary data.</text>
</comment>
<comment type="similarity">
    <text evidence="1">Belongs to the ComF/GntX family.</text>
</comment>
<dbReference type="SUPFAM" id="SSF161187">
    <property type="entry name" value="YfgJ-like"/>
    <property type="match status" value="1"/>
</dbReference>
<gene>
    <name evidence="4" type="ORF">GCM10009125_22510</name>
</gene>
<dbReference type="CDD" id="cd06223">
    <property type="entry name" value="PRTases_typeI"/>
    <property type="match status" value="1"/>
</dbReference>
<dbReference type="InterPro" id="IPR051910">
    <property type="entry name" value="ComF/GntX_DNA_util-trans"/>
</dbReference>
<sequence length="274" mass="29298">MLHLPIGRWRDWIPADCPGCGRRQGGQGLCAACLASLRPDPARPCCGRCAHPLDEVGGCPDCGPEPPAYDRVVAAFDYAGLGRDLIRDYKIRRRLSLARPLADLLVRAVLAGEAGNPRPDWVVPVPARRESLRRRGFSPPAEVARLLARRLGLRCHLDGVRRMREGERQAVLDRALRLRAQVGVFTAFGAAGRPHPAPPAHRALSGSAADSARPLSGRRIAVVDDVLTTGATLQAVASALKEAGAVRVEGWVLARAVSPGSGRDGGRGRGRVLQ</sequence>
<reference evidence="4 5" key="1">
    <citation type="journal article" date="2019" name="Int. J. Syst. Evol. Microbiol.">
        <title>The Global Catalogue of Microorganisms (GCM) 10K type strain sequencing project: providing services to taxonomists for standard genome sequencing and annotation.</title>
        <authorList>
            <consortium name="The Broad Institute Genomics Platform"/>
            <consortium name="The Broad Institute Genome Sequencing Center for Infectious Disease"/>
            <person name="Wu L."/>
            <person name="Ma J."/>
        </authorList>
    </citation>
    <scope>NUCLEOTIDE SEQUENCE [LARGE SCALE GENOMIC DNA]</scope>
    <source>
        <strain evidence="4 5">JCM 16240</strain>
    </source>
</reference>
<feature type="domain" description="Double zinc ribbon" evidence="3">
    <location>
        <begin position="14"/>
        <end position="62"/>
    </location>
</feature>
<organism evidence="4 5">
    <name type="scientific">Castellaniella daejeonensis</name>
    <dbReference type="NCBI Taxonomy" id="659013"/>
    <lineage>
        <taxon>Bacteria</taxon>
        <taxon>Pseudomonadati</taxon>
        <taxon>Pseudomonadota</taxon>
        <taxon>Betaproteobacteria</taxon>
        <taxon>Burkholderiales</taxon>
        <taxon>Alcaligenaceae</taxon>
        <taxon>Castellaniella</taxon>
    </lineage>
</organism>
<name>A0ABN0TY05_9BURK</name>
<dbReference type="SUPFAM" id="SSF53271">
    <property type="entry name" value="PRTase-like"/>
    <property type="match status" value="1"/>
</dbReference>
<protein>
    <submittedName>
        <fullName evidence="4">ComF family protein</fullName>
    </submittedName>
</protein>
<feature type="domain" description="Phosphoribosyltransferase" evidence="2">
    <location>
        <begin position="211"/>
        <end position="254"/>
    </location>
</feature>
<evidence type="ECO:0000313" key="5">
    <source>
        <dbReference type="Proteomes" id="UP001501176"/>
    </source>
</evidence>
<evidence type="ECO:0000313" key="4">
    <source>
        <dbReference type="EMBL" id="GAA0233051.1"/>
    </source>
</evidence>
<keyword evidence="5" id="KW-1185">Reference proteome</keyword>
<dbReference type="InterPro" id="IPR029057">
    <property type="entry name" value="PRTase-like"/>
</dbReference>